<evidence type="ECO:0000313" key="2">
    <source>
        <dbReference type="EMBL" id="WUV44330.1"/>
    </source>
</evidence>
<feature type="region of interest" description="Disordered" evidence="1">
    <location>
        <begin position="1"/>
        <end position="38"/>
    </location>
</feature>
<evidence type="ECO:0000256" key="1">
    <source>
        <dbReference type="SAM" id="MobiDB-lite"/>
    </source>
</evidence>
<dbReference type="RefSeq" id="WP_327097742.1">
    <property type="nucleotide sequence ID" value="NZ_CP109149.1"/>
</dbReference>
<evidence type="ECO:0000313" key="3">
    <source>
        <dbReference type="Proteomes" id="UP001432062"/>
    </source>
</evidence>
<feature type="compositionally biased region" description="Low complexity" evidence="1">
    <location>
        <begin position="1"/>
        <end position="14"/>
    </location>
</feature>
<proteinExistence type="predicted"/>
<sequence length="62" mass="6801">MARPTRTTRARACADSGGWRRPELLERRPPGVIDGEAGQVQDVARLANQSAGQRASEIRELD</sequence>
<dbReference type="EMBL" id="CP109441">
    <property type="protein sequence ID" value="WUV44330.1"/>
    <property type="molecule type" value="Genomic_DNA"/>
</dbReference>
<organism evidence="2 3">
    <name type="scientific">Nocardia vinacea</name>
    <dbReference type="NCBI Taxonomy" id="96468"/>
    <lineage>
        <taxon>Bacteria</taxon>
        <taxon>Bacillati</taxon>
        <taxon>Actinomycetota</taxon>
        <taxon>Actinomycetes</taxon>
        <taxon>Mycobacteriales</taxon>
        <taxon>Nocardiaceae</taxon>
        <taxon>Nocardia</taxon>
    </lineage>
</organism>
<dbReference type="Proteomes" id="UP001432062">
    <property type="component" value="Chromosome"/>
</dbReference>
<protein>
    <submittedName>
        <fullName evidence="2">Uncharacterized protein</fullName>
    </submittedName>
</protein>
<feature type="compositionally biased region" description="Basic and acidic residues" evidence="1">
    <location>
        <begin position="18"/>
        <end position="29"/>
    </location>
</feature>
<keyword evidence="3" id="KW-1185">Reference proteome</keyword>
<name>A0ABZ1YQS4_9NOCA</name>
<reference evidence="2" key="1">
    <citation type="submission" date="2022-10" db="EMBL/GenBank/DDBJ databases">
        <title>The complete genomes of actinobacterial strains from the NBC collection.</title>
        <authorList>
            <person name="Joergensen T.S."/>
            <person name="Alvarez Arevalo M."/>
            <person name="Sterndorff E.B."/>
            <person name="Faurdal D."/>
            <person name="Vuksanovic O."/>
            <person name="Mourched A.-S."/>
            <person name="Charusanti P."/>
            <person name="Shaw S."/>
            <person name="Blin K."/>
            <person name="Weber T."/>
        </authorList>
    </citation>
    <scope>NUCLEOTIDE SEQUENCE</scope>
    <source>
        <strain evidence="2">NBC_01482</strain>
    </source>
</reference>
<gene>
    <name evidence="2" type="ORF">OG563_34935</name>
</gene>
<accession>A0ABZ1YQS4</accession>